<dbReference type="SUPFAM" id="SSF56349">
    <property type="entry name" value="DNA breaking-rejoining enzymes"/>
    <property type="match status" value="1"/>
</dbReference>
<evidence type="ECO:0000313" key="2">
    <source>
        <dbReference type="Proteomes" id="UP000673821"/>
    </source>
</evidence>
<organism evidence="1 2">
    <name type="scientific">Paraburkholderia nemoris</name>
    <dbReference type="NCBI Taxonomy" id="2793076"/>
    <lineage>
        <taxon>Bacteria</taxon>
        <taxon>Pseudomonadati</taxon>
        <taxon>Pseudomonadota</taxon>
        <taxon>Betaproteobacteria</taxon>
        <taxon>Burkholderiales</taxon>
        <taxon>Burkholderiaceae</taxon>
        <taxon>Paraburkholderia</taxon>
    </lineage>
</organism>
<keyword evidence="2" id="KW-1185">Reference proteome</keyword>
<gene>
    <name evidence="1" type="ORF">R69776_02807</name>
</gene>
<evidence type="ECO:0000313" key="1">
    <source>
        <dbReference type="EMBL" id="CAE6748433.1"/>
    </source>
</evidence>
<comment type="caution">
    <text evidence="1">The sequence shown here is derived from an EMBL/GenBank/DDBJ whole genome shotgun (WGS) entry which is preliminary data.</text>
</comment>
<accession>A0ABN7LFS8</accession>
<dbReference type="Proteomes" id="UP000673821">
    <property type="component" value="Unassembled WGS sequence"/>
</dbReference>
<dbReference type="InterPro" id="IPR011010">
    <property type="entry name" value="DNA_brk_join_enz"/>
</dbReference>
<protein>
    <submittedName>
        <fullName evidence="1">Uncharacterized protein</fullName>
    </submittedName>
</protein>
<reference evidence="1 2" key="1">
    <citation type="submission" date="2021-02" db="EMBL/GenBank/DDBJ databases">
        <authorList>
            <person name="Vanwijnsberghe S."/>
        </authorList>
    </citation>
    <scope>NUCLEOTIDE SEQUENCE [LARGE SCALE GENOMIC DNA]</scope>
    <source>
        <strain evidence="1 2">R-69776</strain>
    </source>
</reference>
<name>A0ABN7LFS8_9BURK</name>
<sequence>MARCEKIKGRGAAAPAVQARDIALQVCRFVQARGLKVDNPAEAIHPAVIASFKPRDRALSPAEIRVFFSALEQTS</sequence>
<proteinExistence type="predicted"/>
<dbReference type="EMBL" id="CAJNBH010000007">
    <property type="protein sequence ID" value="CAE6748433.1"/>
    <property type="molecule type" value="Genomic_DNA"/>
</dbReference>